<dbReference type="EMBL" id="OU895877">
    <property type="protein sequence ID" value="CAG9800271.1"/>
    <property type="molecule type" value="Genomic_DNA"/>
</dbReference>
<accession>A0A9N9RNK6</accession>
<dbReference type="NCBIfam" id="TIGR01509">
    <property type="entry name" value="HAD-SF-IA-v3"/>
    <property type="match status" value="1"/>
</dbReference>
<organism evidence="1 2">
    <name type="scientific">Chironomus riparius</name>
    <dbReference type="NCBI Taxonomy" id="315576"/>
    <lineage>
        <taxon>Eukaryota</taxon>
        <taxon>Metazoa</taxon>
        <taxon>Ecdysozoa</taxon>
        <taxon>Arthropoda</taxon>
        <taxon>Hexapoda</taxon>
        <taxon>Insecta</taxon>
        <taxon>Pterygota</taxon>
        <taxon>Neoptera</taxon>
        <taxon>Endopterygota</taxon>
        <taxon>Diptera</taxon>
        <taxon>Nematocera</taxon>
        <taxon>Chironomoidea</taxon>
        <taxon>Chironomidae</taxon>
        <taxon>Chironominae</taxon>
        <taxon>Chironomus</taxon>
    </lineage>
</organism>
<dbReference type="InterPro" id="IPR036412">
    <property type="entry name" value="HAD-like_sf"/>
</dbReference>
<dbReference type="FunFam" id="3.40.50.1000:FF:000055">
    <property type="entry name" value="Haloacid dehalogenase-like hydrolase family protein"/>
    <property type="match status" value="1"/>
</dbReference>
<dbReference type="GO" id="GO:0016791">
    <property type="term" value="F:phosphatase activity"/>
    <property type="evidence" value="ECO:0007669"/>
    <property type="project" value="TreeGrafter"/>
</dbReference>
<dbReference type="PANTHER" id="PTHR18901:SF38">
    <property type="entry name" value="PSEUDOURIDINE-5'-PHOSPHATASE"/>
    <property type="match status" value="1"/>
</dbReference>
<gene>
    <name evidence="1" type="ORF">CHIRRI_LOCUS3221</name>
</gene>
<dbReference type="Proteomes" id="UP001153620">
    <property type="component" value="Chromosome 1"/>
</dbReference>
<reference evidence="1" key="2">
    <citation type="submission" date="2022-10" db="EMBL/GenBank/DDBJ databases">
        <authorList>
            <consortium name="ENA_rothamsted_submissions"/>
            <consortium name="culmorum"/>
            <person name="King R."/>
        </authorList>
    </citation>
    <scope>NUCLEOTIDE SEQUENCE</scope>
</reference>
<dbReference type="SFLD" id="SFLDG01129">
    <property type="entry name" value="C1.5:_HAD__Beta-PGM__Phosphata"/>
    <property type="match status" value="1"/>
</dbReference>
<name>A0A9N9RNK6_9DIPT</name>
<dbReference type="InterPro" id="IPR023214">
    <property type="entry name" value="HAD_sf"/>
</dbReference>
<dbReference type="PRINTS" id="PR00413">
    <property type="entry name" value="HADHALOGNASE"/>
</dbReference>
<sequence length="228" mass="25109">MANNSIKPVTHVLFDMDGLLLNTEVVYEKVFQDVTSKYGKMVTPEVRTKLVGTSEHAACEICVKELNLNVSLEVFVKDFHALSQERLPSADFLPGAEGLVRHLHSNNIPICVASGSCKESVEVKVLRHQEVFKLFNHIVNGSEVKHGKPEPDVFFLAASRFDPKPEPSNCLVFEDSFPGVQAALSAGMQVVMVPGPHIPEEKRAKATLALNSLEDFKPELFGLPPFTS</sequence>
<reference evidence="1" key="1">
    <citation type="submission" date="2022-01" db="EMBL/GenBank/DDBJ databases">
        <authorList>
            <person name="King R."/>
        </authorList>
    </citation>
    <scope>NUCLEOTIDE SEQUENCE</scope>
</reference>
<proteinExistence type="predicted"/>
<dbReference type="Gene3D" id="1.10.150.240">
    <property type="entry name" value="Putative phosphatase, domain 2"/>
    <property type="match status" value="1"/>
</dbReference>
<dbReference type="InterPro" id="IPR006439">
    <property type="entry name" value="HAD-SF_hydro_IA"/>
</dbReference>
<dbReference type="SFLD" id="SFLDS00003">
    <property type="entry name" value="Haloacid_Dehalogenase"/>
    <property type="match status" value="1"/>
</dbReference>
<dbReference type="SFLD" id="SFLDG01135">
    <property type="entry name" value="C1.5.6:_HAD__Beta-PGM__Phospha"/>
    <property type="match status" value="1"/>
</dbReference>
<evidence type="ECO:0000313" key="1">
    <source>
        <dbReference type="EMBL" id="CAG9800271.1"/>
    </source>
</evidence>
<dbReference type="Pfam" id="PF00702">
    <property type="entry name" value="Hydrolase"/>
    <property type="match status" value="1"/>
</dbReference>
<keyword evidence="2" id="KW-1185">Reference proteome</keyword>
<evidence type="ECO:0000313" key="2">
    <source>
        <dbReference type="Proteomes" id="UP001153620"/>
    </source>
</evidence>
<dbReference type="PANTHER" id="PTHR18901">
    <property type="entry name" value="2-DEOXYGLUCOSE-6-PHOSPHATE PHOSPHATASE 2"/>
    <property type="match status" value="1"/>
</dbReference>
<dbReference type="InterPro" id="IPR023198">
    <property type="entry name" value="PGP-like_dom2"/>
</dbReference>
<dbReference type="SUPFAM" id="SSF56784">
    <property type="entry name" value="HAD-like"/>
    <property type="match status" value="1"/>
</dbReference>
<protein>
    <recommendedName>
        <fullName evidence="3">Pseudouridine-5'-phosphatase</fullName>
    </recommendedName>
</protein>
<dbReference type="AlphaFoldDB" id="A0A9N9RNK6"/>
<dbReference type="Gene3D" id="3.40.50.1000">
    <property type="entry name" value="HAD superfamily/HAD-like"/>
    <property type="match status" value="1"/>
</dbReference>
<dbReference type="OrthoDB" id="40579at2759"/>
<evidence type="ECO:0008006" key="3">
    <source>
        <dbReference type="Google" id="ProtNLM"/>
    </source>
</evidence>